<name>A0A0A8ZBW8_ARUDO</name>
<evidence type="ECO:0000313" key="1">
    <source>
        <dbReference type="EMBL" id="JAD35138.1"/>
    </source>
</evidence>
<accession>A0A0A8ZBW8</accession>
<reference evidence="1" key="1">
    <citation type="submission" date="2014-09" db="EMBL/GenBank/DDBJ databases">
        <authorList>
            <person name="Magalhaes I.L.F."/>
            <person name="Oliveira U."/>
            <person name="Santos F.R."/>
            <person name="Vidigal T.H.D.A."/>
            <person name="Brescovit A.D."/>
            <person name="Santos A.J."/>
        </authorList>
    </citation>
    <scope>NUCLEOTIDE SEQUENCE</scope>
    <source>
        <tissue evidence="1">Shoot tissue taken approximately 20 cm above the soil surface</tissue>
    </source>
</reference>
<proteinExistence type="predicted"/>
<protein>
    <submittedName>
        <fullName evidence="1">Uncharacterized protein</fullName>
    </submittedName>
</protein>
<organism evidence="1">
    <name type="scientific">Arundo donax</name>
    <name type="common">Giant reed</name>
    <name type="synonym">Donax arundinaceus</name>
    <dbReference type="NCBI Taxonomy" id="35708"/>
    <lineage>
        <taxon>Eukaryota</taxon>
        <taxon>Viridiplantae</taxon>
        <taxon>Streptophyta</taxon>
        <taxon>Embryophyta</taxon>
        <taxon>Tracheophyta</taxon>
        <taxon>Spermatophyta</taxon>
        <taxon>Magnoliopsida</taxon>
        <taxon>Liliopsida</taxon>
        <taxon>Poales</taxon>
        <taxon>Poaceae</taxon>
        <taxon>PACMAD clade</taxon>
        <taxon>Arundinoideae</taxon>
        <taxon>Arundineae</taxon>
        <taxon>Arundo</taxon>
    </lineage>
</organism>
<dbReference type="EMBL" id="GBRH01262757">
    <property type="protein sequence ID" value="JAD35138.1"/>
    <property type="molecule type" value="Transcribed_RNA"/>
</dbReference>
<reference evidence="1" key="2">
    <citation type="journal article" date="2015" name="Data Brief">
        <title>Shoot transcriptome of the giant reed, Arundo donax.</title>
        <authorList>
            <person name="Barrero R.A."/>
            <person name="Guerrero F.D."/>
            <person name="Moolhuijzen P."/>
            <person name="Goolsby J.A."/>
            <person name="Tidwell J."/>
            <person name="Bellgard S.E."/>
            <person name="Bellgard M.I."/>
        </authorList>
    </citation>
    <scope>NUCLEOTIDE SEQUENCE</scope>
    <source>
        <tissue evidence="1">Shoot tissue taken approximately 20 cm above the soil surface</tissue>
    </source>
</reference>
<dbReference type="AlphaFoldDB" id="A0A0A8ZBW8"/>
<sequence length="40" mass="4611">MNRIVVFTNDFHLGLDVFLNFQTSMKSSNKQVTGYMSIIN</sequence>